<keyword evidence="3" id="KW-1185">Reference proteome</keyword>
<dbReference type="OrthoDB" id="6638511at2"/>
<dbReference type="PANTHER" id="PTHR22916:SF3">
    <property type="entry name" value="UDP-GLCNAC:BETAGAL BETA-1,3-N-ACETYLGLUCOSAMINYLTRANSFERASE-LIKE PROTEIN 1"/>
    <property type="match status" value="1"/>
</dbReference>
<dbReference type="PANTHER" id="PTHR22916">
    <property type="entry name" value="GLYCOSYLTRANSFERASE"/>
    <property type="match status" value="1"/>
</dbReference>
<dbReference type="SUPFAM" id="SSF53448">
    <property type="entry name" value="Nucleotide-diphospho-sugar transferases"/>
    <property type="match status" value="1"/>
</dbReference>
<keyword evidence="2" id="KW-0808">Transferase</keyword>
<dbReference type="RefSeq" id="WP_099439900.1">
    <property type="nucleotide sequence ID" value="NZ_CP024091.1"/>
</dbReference>
<dbReference type="InterPro" id="IPR029044">
    <property type="entry name" value="Nucleotide-diphossugar_trans"/>
</dbReference>
<reference evidence="2 3" key="1">
    <citation type="submission" date="2017-10" db="EMBL/GenBank/DDBJ databases">
        <title>Whole genome of Pedobacter ginsengisoli T01R-27 isolated from tomato rhizosphere.</title>
        <authorList>
            <person name="Weon H.-Y."/>
            <person name="Lee S.A."/>
            <person name="Sang M.K."/>
            <person name="Song J."/>
        </authorList>
    </citation>
    <scope>NUCLEOTIDE SEQUENCE [LARGE SCALE GENOMIC DNA]</scope>
    <source>
        <strain evidence="2 3">T01R-27</strain>
    </source>
</reference>
<feature type="domain" description="Glycosyltransferase 2-like" evidence="1">
    <location>
        <begin position="10"/>
        <end position="138"/>
    </location>
</feature>
<dbReference type="InterPro" id="IPR001173">
    <property type="entry name" value="Glyco_trans_2-like"/>
</dbReference>
<evidence type="ECO:0000259" key="1">
    <source>
        <dbReference type="Pfam" id="PF00535"/>
    </source>
</evidence>
<dbReference type="KEGG" id="pgs:CPT03_16730"/>
<evidence type="ECO:0000313" key="3">
    <source>
        <dbReference type="Proteomes" id="UP000223749"/>
    </source>
</evidence>
<dbReference type="Proteomes" id="UP000223749">
    <property type="component" value="Chromosome"/>
</dbReference>
<dbReference type="Pfam" id="PF00535">
    <property type="entry name" value="Glycos_transf_2"/>
    <property type="match status" value="1"/>
</dbReference>
<evidence type="ECO:0000313" key="2">
    <source>
        <dbReference type="EMBL" id="ATP57992.1"/>
    </source>
</evidence>
<dbReference type="Gene3D" id="3.90.550.10">
    <property type="entry name" value="Spore Coat Polysaccharide Biosynthesis Protein SpsA, Chain A"/>
    <property type="match status" value="1"/>
</dbReference>
<accession>A0A2D1U8U7</accession>
<name>A0A2D1U8U7_9SPHI</name>
<protein>
    <submittedName>
        <fullName evidence="2">Glycosyltransferase</fullName>
    </submittedName>
</protein>
<organism evidence="2 3">
    <name type="scientific">Pedobacter ginsengisoli</name>
    <dbReference type="NCBI Taxonomy" id="363852"/>
    <lineage>
        <taxon>Bacteria</taxon>
        <taxon>Pseudomonadati</taxon>
        <taxon>Bacteroidota</taxon>
        <taxon>Sphingobacteriia</taxon>
        <taxon>Sphingobacteriales</taxon>
        <taxon>Sphingobacteriaceae</taxon>
        <taxon>Pedobacter</taxon>
    </lineage>
</organism>
<proteinExistence type="predicted"/>
<dbReference type="EMBL" id="CP024091">
    <property type="protein sequence ID" value="ATP57992.1"/>
    <property type="molecule type" value="Genomic_DNA"/>
</dbReference>
<sequence>MLLNNNQTVSVIIPMYNAADTIEETLHSVVNQTNKASEIIVVDDGSIDNSLGIVRDFAARHSDQNIKVIEKTNGGVSSARNAGMQIAKSSFFALLDSDDVWLPNKLERQMKVLLDNPLIDFLGSSRNNEVLKIFFKKIEVLHKASIKELLIKMYPQTSTAIFKRALYEKFGGYNEAMTHAEDGNLWIRYCANSNFYYLPESLVITGGGKPSFGHSGLSANLIEMQKGNEFTLKEAKKAKLISLPVFSVLYIFAKLKYVRRLLIILTRTK</sequence>
<dbReference type="AlphaFoldDB" id="A0A2D1U8U7"/>
<dbReference type="CDD" id="cd00761">
    <property type="entry name" value="Glyco_tranf_GTA_type"/>
    <property type="match status" value="1"/>
</dbReference>
<gene>
    <name evidence="2" type="ORF">CPT03_16730</name>
</gene>
<dbReference type="GO" id="GO:0016758">
    <property type="term" value="F:hexosyltransferase activity"/>
    <property type="evidence" value="ECO:0007669"/>
    <property type="project" value="UniProtKB-ARBA"/>
</dbReference>